<evidence type="ECO:0000313" key="1">
    <source>
        <dbReference type="EMBL" id="KZS42729.1"/>
    </source>
</evidence>
<reference evidence="1 2" key="1">
    <citation type="submission" date="2016-01" db="EMBL/GenBank/DDBJ databases">
        <title>The draft genome sequence of Aquimarina sp. RZW4-3-2.</title>
        <authorList>
            <person name="Wang Y."/>
        </authorList>
    </citation>
    <scope>NUCLEOTIDE SEQUENCE [LARGE SCALE GENOMIC DNA]</scope>
    <source>
        <strain evidence="1 2">RZW4-3-2</strain>
    </source>
</reference>
<sequence length="115" mass="13157">MENTETAAQVALLDGNITDAQLKRWKYQYKRVVKLSVEDDDGTTLFAYFRKPTIDIRSAVLQASKMDEFKALEVLFKNCYLGGDTDIEDDDDLRLNITTSFSDFIQPKPVKIEVL</sequence>
<keyword evidence="2" id="KW-1185">Reference proteome</keyword>
<evidence type="ECO:0000313" key="2">
    <source>
        <dbReference type="Proteomes" id="UP000076715"/>
    </source>
</evidence>
<gene>
    <name evidence="1" type="ORF">AWE51_02350</name>
</gene>
<dbReference type="OrthoDB" id="885654at2"/>
<proteinExistence type="predicted"/>
<dbReference type="AlphaFoldDB" id="A0A162CXZ6"/>
<dbReference type="Proteomes" id="UP000076715">
    <property type="component" value="Unassembled WGS sequence"/>
</dbReference>
<comment type="caution">
    <text evidence="1">The sequence shown here is derived from an EMBL/GenBank/DDBJ whole genome shotgun (WGS) entry which is preliminary data.</text>
</comment>
<accession>A0A162CXZ6</accession>
<dbReference type="EMBL" id="LQRT01000002">
    <property type="protein sequence ID" value="KZS42729.1"/>
    <property type="molecule type" value="Genomic_DNA"/>
</dbReference>
<organism evidence="1 2">
    <name type="scientific">Aquimarina aggregata</name>
    <dbReference type="NCBI Taxonomy" id="1642818"/>
    <lineage>
        <taxon>Bacteria</taxon>
        <taxon>Pseudomonadati</taxon>
        <taxon>Bacteroidota</taxon>
        <taxon>Flavobacteriia</taxon>
        <taxon>Flavobacteriales</taxon>
        <taxon>Flavobacteriaceae</taxon>
        <taxon>Aquimarina</taxon>
    </lineage>
</organism>
<name>A0A162CXZ6_9FLAO</name>
<dbReference type="STRING" id="1642818.AWE51_02350"/>
<protein>
    <submittedName>
        <fullName evidence="1">Uncharacterized protein</fullName>
    </submittedName>
</protein>
<dbReference type="Gene3D" id="3.30.2220.10">
    <property type="entry name" value="rbstp2171"/>
    <property type="match status" value="1"/>
</dbReference>